<evidence type="ECO:0000313" key="3">
    <source>
        <dbReference type="EMBL" id="PZO88252.1"/>
    </source>
</evidence>
<proteinExistence type="predicted"/>
<dbReference type="AlphaFoldDB" id="A0A2W5A4P6"/>
<accession>A0A2W5A4P6</accession>
<evidence type="ECO:0000256" key="1">
    <source>
        <dbReference type="SAM" id="Phobius"/>
    </source>
</evidence>
<organism evidence="3 4">
    <name type="scientific">Micavibrio aeruginosavorus</name>
    <dbReference type="NCBI Taxonomy" id="349221"/>
    <lineage>
        <taxon>Bacteria</taxon>
        <taxon>Pseudomonadati</taxon>
        <taxon>Bdellovibrionota</taxon>
        <taxon>Bdellovibrionia</taxon>
        <taxon>Bdellovibrionales</taxon>
        <taxon>Pseudobdellovibrionaceae</taxon>
        <taxon>Micavibrio</taxon>
    </lineage>
</organism>
<dbReference type="EMBL" id="QFNK01000023">
    <property type="protein sequence ID" value="PZO88252.1"/>
    <property type="molecule type" value="Genomic_DNA"/>
</dbReference>
<comment type="caution">
    <text evidence="3">The sequence shown here is derived from an EMBL/GenBank/DDBJ whole genome shotgun (WGS) entry which is preliminary data.</text>
</comment>
<keyword evidence="1" id="KW-0812">Transmembrane</keyword>
<protein>
    <recommendedName>
        <fullName evidence="2">YdbS-like PH domain-containing protein</fullName>
    </recommendedName>
</protein>
<sequence>MKKALAGQNDVMKLAGISLTEDEHMVDTSVIHAAIYWKGVAVVILGMLLLPSFAATLGVFLIVVGALMLLLAHLTRTYLILAATNKRIFIRSGILYADMIELRYTQVESIELGITPIGQIFGYGSVIVTGTGQRRVIVPFITDAIGFRKKLNDILVDK</sequence>
<keyword evidence="1" id="KW-1133">Transmembrane helix</keyword>
<feature type="transmembrane region" description="Helical" evidence="1">
    <location>
        <begin position="60"/>
        <end position="81"/>
    </location>
</feature>
<feature type="domain" description="YdbS-like PH" evidence="2">
    <location>
        <begin position="82"/>
        <end position="141"/>
    </location>
</feature>
<reference evidence="3 4" key="1">
    <citation type="submission" date="2017-08" db="EMBL/GenBank/DDBJ databases">
        <title>Infants hospitalized years apart are colonized by the same room-sourced microbial strains.</title>
        <authorList>
            <person name="Brooks B."/>
            <person name="Olm M.R."/>
            <person name="Firek B.A."/>
            <person name="Baker R."/>
            <person name="Thomas B.C."/>
            <person name="Morowitz M.J."/>
            <person name="Banfield J.F."/>
        </authorList>
    </citation>
    <scope>NUCLEOTIDE SEQUENCE [LARGE SCALE GENOMIC DNA]</scope>
    <source>
        <strain evidence="3">S2_018_000_R2_104</strain>
    </source>
</reference>
<evidence type="ECO:0000259" key="2">
    <source>
        <dbReference type="Pfam" id="PF03703"/>
    </source>
</evidence>
<name>A0A2W5A4P6_9BACT</name>
<dbReference type="Pfam" id="PF03703">
    <property type="entry name" value="bPH_2"/>
    <property type="match status" value="1"/>
</dbReference>
<dbReference type="Proteomes" id="UP000249557">
    <property type="component" value="Unassembled WGS sequence"/>
</dbReference>
<gene>
    <name evidence="3" type="ORF">DI626_02160</name>
</gene>
<keyword evidence="1" id="KW-0472">Membrane</keyword>
<evidence type="ECO:0000313" key="4">
    <source>
        <dbReference type="Proteomes" id="UP000249557"/>
    </source>
</evidence>
<dbReference type="InterPro" id="IPR005182">
    <property type="entry name" value="YdbS-like_PH"/>
</dbReference>
<feature type="transmembrane region" description="Helical" evidence="1">
    <location>
        <begin position="35"/>
        <end position="54"/>
    </location>
</feature>